<gene>
    <name evidence="3" type="primary">LOC107769369</name>
</gene>
<reference evidence="3" key="1">
    <citation type="submission" date="2025-08" db="UniProtKB">
        <authorList>
            <consortium name="RefSeq"/>
        </authorList>
    </citation>
    <scope>IDENTIFICATION</scope>
</reference>
<dbReference type="Pfam" id="PF07727">
    <property type="entry name" value="RVT_2"/>
    <property type="match status" value="1"/>
</dbReference>
<organism evidence="3">
    <name type="scientific">Nicotiana tabacum</name>
    <name type="common">Common tobacco</name>
    <dbReference type="NCBI Taxonomy" id="4097"/>
    <lineage>
        <taxon>Eukaryota</taxon>
        <taxon>Viridiplantae</taxon>
        <taxon>Streptophyta</taxon>
        <taxon>Embryophyta</taxon>
        <taxon>Tracheophyta</taxon>
        <taxon>Spermatophyta</taxon>
        <taxon>Magnoliopsida</taxon>
        <taxon>eudicotyledons</taxon>
        <taxon>Gunneridae</taxon>
        <taxon>Pentapetalae</taxon>
        <taxon>asterids</taxon>
        <taxon>lamiids</taxon>
        <taxon>Solanales</taxon>
        <taxon>Solanaceae</taxon>
        <taxon>Nicotianoideae</taxon>
        <taxon>Nicotianeae</taxon>
        <taxon>Nicotiana</taxon>
    </lineage>
</organism>
<dbReference type="CDD" id="cd09272">
    <property type="entry name" value="RNase_HI_RT_Ty1"/>
    <property type="match status" value="1"/>
</dbReference>
<sequence length="333" mass="36878">MAGNGEDNVDLVAREAAQRREQAAQDAEEEAIRDGSTLSSYSPSLPPQSTSFPISSEAVPVVRRGYVHSLNDYSLFTWSSGESFVILVVYVDDIIITGTDLAEVFVVKAFFYDQFKIKDLGNLNYFLGIEVLHTESGVLLHQKKFIHNLLKEFHSSDCSSVVCLLEMHEKLKATEGDVLPNPERYIYSIGKLNFLIHTKPGISFAVQYLSSRKSVSGFCILLGGSVMSWKSKKQSVVSLSSAEVEYRSMSKATAKITWVFRLLYDLGIHVSSPIQLFCDNQESIHIAKNQSFTSALSISNLIANLSRANSLNDCFCCLIPLVPLNLLICSLSP</sequence>
<dbReference type="PANTHER" id="PTHR11439:SF470">
    <property type="entry name" value="CYSTEINE-RICH RLK (RECEPTOR-LIKE PROTEIN KINASE) 8"/>
    <property type="match status" value="1"/>
</dbReference>
<dbReference type="AlphaFoldDB" id="A0A1S3XWI6"/>
<evidence type="ECO:0000259" key="2">
    <source>
        <dbReference type="Pfam" id="PF07727"/>
    </source>
</evidence>
<dbReference type="InterPro" id="IPR013103">
    <property type="entry name" value="RVT_2"/>
</dbReference>
<dbReference type="STRING" id="4097.A0A1S3XWI6"/>
<dbReference type="SUPFAM" id="SSF56672">
    <property type="entry name" value="DNA/RNA polymerases"/>
    <property type="match status" value="1"/>
</dbReference>
<evidence type="ECO:0000313" key="3">
    <source>
        <dbReference type="RefSeq" id="XP_016444067.1"/>
    </source>
</evidence>
<accession>A0A1S3XWI6</accession>
<dbReference type="RefSeq" id="XP_016444067.1">
    <property type="nucleotide sequence ID" value="XM_016588581.1"/>
</dbReference>
<feature type="domain" description="Reverse transcriptase Ty1/copia-type" evidence="2">
    <location>
        <begin position="72"/>
        <end position="162"/>
    </location>
</feature>
<feature type="region of interest" description="Disordered" evidence="1">
    <location>
        <begin position="17"/>
        <end position="50"/>
    </location>
</feature>
<feature type="compositionally biased region" description="Low complexity" evidence="1">
    <location>
        <begin position="36"/>
        <end position="50"/>
    </location>
</feature>
<dbReference type="PaxDb" id="4097-A0A1S3XWI6"/>
<dbReference type="PANTHER" id="PTHR11439">
    <property type="entry name" value="GAG-POL-RELATED RETROTRANSPOSON"/>
    <property type="match status" value="1"/>
</dbReference>
<evidence type="ECO:0000256" key="1">
    <source>
        <dbReference type="SAM" id="MobiDB-lite"/>
    </source>
</evidence>
<dbReference type="KEGG" id="nta:107769369"/>
<name>A0A1S3XWI6_TOBAC</name>
<dbReference type="InterPro" id="IPR043502">
    <property type="entry name" value="DNA/RNA_pol_sf"/>
</dbReference>
<proteinExistence type="predicted"/>
<protein>
    <submittedName>
        <fullName evidence="3">Uncharacterized mitochondrial protein AtMg00810-like</fullName>
    </submittedName>
</protein>